<dbReference type="PANTHER" id="PTHR48063:SF98">
    <property type="entry name" value="LRR RECEPTOR-LIKE SERINE_THREONINE-PROTEIN KINASE FLS2"/>
    <property type="match status" value="1"/>
</dbReference>
<proteinExistence type="inferred from homology"/>
<keyword evidence="7" id="KW-0677">Repeat</keyword>
<dbReference type="GO" id="GO:0005886">
    <property type="term" value="C:plasma membrane"/>
    <property type="evidence" value="ECO:0007669"/>
    <property type="project" value="UniProtKB-SubCell"/>
</dbReference>
<evidence type="ECO:0000256" key="1">
    <source>
        <dbReference type="ARBA" id="ARBA00004251"/>
    </source>
</evidence>
<comment type="subcellular location">
    <subcellularLocation>
        <location evidence="1">Cell membrane</location>
        <topology evidence="1">Single-pass type I membrane protein</topology>
    </subcellularLocation>
</comment>
<dbReference type="EMBL" id="JARBHA010000005">
    <property type="protein sequence ID" value="KAJ9701135.1"/>
    <property type="molecule type" value="Genomic_DNA"/>
</dbReference>
<keyword evidence="8 12" id="KW-1133">Transmembrane helix</keyword>
<evidence type="ECO:0000256" key="6">
    <source>
        <dbReference type="ARBA" id="ARBA00022729"/>
    </source>
</evidence>
<dbReference type="InterPro" id="IPR013210">
    <property type="entry name" value="LRR_N_plant-typ"/>
</dbReference>
<gene>
    <name evidence="15" type="ORF">PVL29_006469</name>
</gene>
<evidence type="ECO:0000256" key="2">
    <source>
        <dbReference type="ARBA" id="ARBA00009592"/>
    </source>
</evidence>
<dbReference type="SMART" id="SM00369">
    <property type="entry name" value="LRR_TYP"/>
    <property type="match status" value="8"/>
</dbReference>
<dbReference type="Gene3D" id="3.80.10.10">
    <property type="entry name" value="Ribonuclease Inhibitor"/>
    <property type="match status" value="2"/>
</dbReference>
<name>A0AA39A616_VITRO</name>
<organism evidence="15 16">
    <name type="scientific">Vitis rotundifolia</name>
    <name type="common">Muscadine grape</name>
    <dbReference type="NCBI Taxonomy" id="103349"/>
    <lineage>
        <taxon>Eukaryota</taxon>
        <taxon>Viridiplantae</taxon>
        <taxon>Streptophyta</taxon>
        <taxon>Embryophyta</taxon>
        <taxon>Tracheophyta</taxon>
        <taxon>Spermatophyta</taxon>
        <taxon>Magnoliopsida</taxon>
        <taxon>eudicotyledons</taxon>
        <taxon>Gunneridae</taxon>
        <taxon>Pentapetalae</taxon>
        <taxon>rosids</taxon>
        <taxon>Vitales</taxon>
        <taxon>Vitaceae</taxon>
        <taxon>Viteae</taxon>
        <taxon>Vitis</taxon>
    </lineage>
</organism>
<keyword evidence="5 12" id="KW-0812">Transmembrane</keyword>
<dbReference type="FunFam" id="3.80.10.10:FF:001347">
    <property type="entry name" value="LRR receptor-like serine/threonine-protein kinase GSO2"/>
    <property type="match status" value="1"/>
</dbReference>
<dbReference type="FunFam" id="3.80.10.10:FF:000095">
    <property type="entry name" value="LRR receptor-like serine/threonine-protein kinase GSO1"/>
    <property type="match status" value="1"/>
</dbReference>
<evidence type="ECO:0000256" key="7">
    <source>
        <dbReference type="ARBA" id="ARBA00022737"/>
    </source>
</evidence>
<dbReference type="Proteomes" id="UP001168098">
    <property type="component" value="Unassembled WGS sequence"/>
</dbReference>
<feature type="chain" id="PRO_5041359312" description="Leucine-rich repeat-containing N-terminal plant-type domain-containing protein" evidence="13">
    <location>
        <begin position="23"/>
        <end position="878"/>
    </location>
</feature>
<accession>A0AA39A616</accession>
<protein>
    <recommendedName>
        <fullName evidence="14">Leucine-rich repeat-containing N-terminal plant-type domain-containing protein</fullName>
    </recommendedName>
</protein>
<feature type="domain" description="Leucine-rich repeat-containing N-terminal plant-type" evidence="14">
    <location>
        <begin position="33"/>
        <end position="70"/>
    </location>
</feature>
<keyword evidence="11" id="KW-0325">Glycoprotein</keyword>
<dbReference type="Pfam" id="PF08263">
    <property type="entry name" value="LRRNT_2"/>
    <property type="match status" value="1"/>
</dbReference>
<evidence type="ECO:0000256" key="11">
    <source>
        <dbReference type="ARBA" id="ARBA00023180"/>
    </source>
</evidence>
<evidence type="ECO:0000313" key="16">
    <source>
        <dbReference type="Proteomes" id="UP001168098"/>
    </source>
</evidence>
<sequence length="878" mass="98023">MAISKAMIVFPLLCFLFSTISTLSHPNTLVCNKTEKRALLSFKHALFDPAHSLSSWSTHEDCCGWNGVYCHNITGRVIKLDLTNPGSSNFSLGGKVSHVLLQLEFLNYLDLSWNDFEGTPIPSFLGSMRSLTYLDLSYASFGGPIPPQLGNLSNLQHLDLGGGYSFYEPQLYVENLGWITHLSSLEYLSMSEVDLQREVHWLESTSMLSSLSELYLYACELNNMSPSLGYVNFTSLTVLALGLNNFNHEIPNWLFNLSTSRTPLNVLYLPSNQLTGQIPEYLGNLSSLTRLLLYGNRLNGTLPSSLWLLSNLELLFIGNNSLAGTISEVHFNKLSKLKTLDMSSTSLIFKVKSNWVPPFQLEEMWMSSCQMGPNFPTWLETQTSLRYLDISKSGIVDIAPKWFWKWASHIDRLIDLSDNQISGNLSGVLLNNTKIYLSSNCFMGELPRLSPQVSVLDMANNSFSGPISPFLCQKLNGKSNLQTLDMSTNSLSGELSHCWTYWQSLTHLNLGNNNLSGKIPGSMGSLFELEALHLHNNSLSGDIPPSLRNCTSLGLLDLGGNKLSGNLPSWMGETTTLKALRLRSNKLIGNIPPQICQLSSLIILDVANNSLSGTIPKCFNNFSLMATTGTEDDAFSFLELFSFMRKDYENLMLIIKGRESEYGSILKFVRSIDLSSNNLSGSIPTKISSLSRLEFLNLSCNNLMGSIPEKIGRMEALESLDLSRNHLSGEIPPSMTNLSFLSHLNLSYNNFSGRIPSSTQLQTFDAFSYIGNAELCGAPLTKNCTEGEDFQGIDVIDENEEGSEIPWFYIGMGLGFIVGFWGVCVALLFKKAWRHAYFQFLYRVKDWVYVAIAIRLNRLQNNLRVSETHHHLINFCFI</sequence>
<dbReference type="InterPro" id="IPR046956">
    <property type="entry name" value="RLP23-like"/>
</dbReference>
<feature type="transmembrane region" description="Helical" evidence="12">
    <location>
        <begin position="807"/>
        <end position="829"/>
    </location>
</feature>
<evidence type="ECO:0000256" key="8">
    <source>
        <dbReference type="ARBA" id="ARBA00022989"/>
    </source>
</evidence>
<evidence type="ECO:0000256" key="9">
    <source>
        <dbReference type="ARBA" id="ARBA00023136"/>
    </source>
</evidence>
<dbReference type="InterPro" id="IPR032675">
    <property type="entry name" value="LRR_dom_sf"/>
</dbReference>
<comment type="similarity">
    <text evidence="2">Belongs to the RLP family.</text>
</comment>
<dbReference type="InterPro" id="IPR001611">
    <property type="entry name" value="Leu-rich_rpt"/>
</dbReference>
<reference evidence="15 16" key="1">
    <citation type="journal article" date="2023" name="BMC Biotechnol.">
        <title>Vitis rotundifolia cv Carlos genome sequencing.</title>
        <authorList>
            <person name="Huff M."/>
            <person name="Hulse-Kemp A."/>
            <person name="Scheffler B."/>
            <person name="Youngblood R."/>
            <person name="Simpson S."/>
            <person name="Babiker E."/>
            <person name="Staton M."/>
        </authorList>
    </citation>
    <scope>NUCLEOTIDE SEQUENCE [LARGE SCALE GENOMIC DNA]</scope>
    <source>
        <tissue evidence="15">Leaf</tissue>
    </source>
</reference>
<keyword evidence="9 12" id="KW-0472">Membrane</keyword>
<keyword evidence="10" id="KW-0675">Receptor</keyword>
<keyword evidence="16" id="KW-1185">Reference proteome</keyword>
<dbReference type="SUPFAM" id="SSF52058">
    <property type="entry name" value="L domain-like"/>
    <property type="match status" value="2"/>
</dbReference>
<evidence type="ECO:0000256" key="5">
    <source>
        <dbReference type="ARBA" id="ARBA00022692"/>
    </source>
</evidence>
<keyword evidence="6 13" id="KW-0732">Signal</keyword>
<evidence type="ECO:0000259" key="14">
    <source>
        <dbReference type="Pfam" id="PF08263"/>
    </source>
</evidence>
<evidence type="ECO:0000256" key="10">
    <source>
        <dbReference type="ARBA" id="ARBA00023170"/>
    </source>
</evidence>
<keyword evidence="3" id="KW-1003">Cell membrane</keyword>
<feature type="signal peptide" evidence="13">
    <location>
        <begin position="1"/>
        <end position="22"/>
    </location>
</feature>
<dbReference type="FunFam" id="3.80.10.10:FF:000111">
    <property type="entry name" value="LRR receptor-like serine/threonine-protein kinase ERECTA"/>
    <property type="match status" value="1"/>
</dbReference>
<evidence type="ECO:0000256" key="13">
    <source>
        <dbReference type="SAM" id="SignalP"/>
    </source>
</evidence>
<comment type="caution">
    <text evidence="15">The sequence shown here is derived from an EMBL/GenBank/DDBJ whole genome shotgun (WGS) entry which is preliminary data.</text>
</comment>
<evidence type="ECO:0000256" key="12">
    <source>
        <dbReference type="SAM" id="Phobius"/>
    </source>
</evidence>
<dbReference type="PANTHER" id="PTHR48063">
    <property type="entry name" value="LRR RECEPTOR-LIKE KINASE"/>
    <property type="match status" value="1"/>
</dbReference>
<dbReference type="Pfam" id="PF00560">
    <property type="entry name" value="LRR_1"/>
    <property type="match status" value="13"/>
</dbReference>
<dbReference type="InterPro" id="IPR003591">
    <property type="entry name" value="Leu-rich_rpt_typical-subtyp"/>
</dbReference>
<keyword evidence="4" id="KW-0433">Leucine-rich repeat</keyword>
<evidence type="ECO:0000256" key="3">
    <source>
        <dbReference type="ARBA" id="ARBA00022475"/>
    </source>
</evidence>
<evidence type="ECO:0000256" key="4">
    <source>
        <dbReference type="ARBA" id="ARBA00022614"/>
    </source>
</evidence>
<dbReference type="AlphaFoldDB" id="A0AA39A616"/>
<evidence type="ECO:0000313" key="15">
    <source>
        <dbReference type="EMBL" id="KAJ9701135.1"/>
    </source>
</evidence>